<dbReference type="AlphaFoldDB" id="U1MQ84"/>
<accession>U1MQ84</accession>
<gene>
    <name evidence="2" type="ORF">J07HQW1_02219</name>
</gene>
<evidence type="ECO:0000313" key="2">
    <source>
        <dbReference type="EMBL" id="ERG92184.1"/>
    </source>
</evidence>
<proteinExistence type="predicted"/>
<dbReference type="Proteomes" id="UP000030649">
    <property type="component" value="Unassembled WGS sequence"/>
</dbReference>
<protein>
    <submittedName>
        <fullName evidence="2">Uncharacterized protein</fullName>
    </submittedName>
</protein>
<evidence type="ECO:0000256" key="1">
    <source>
        <dbReference type="SAM" id="MobiDB-lite"/>
    </source>
</evidence>
<organism evidence="2 3">
    <name type="scientific">Haloquadratum walsbyi J07HQW1</name>
    <dbReference type="NCBI Taxonomy" id="1238424"/>
    <lineage>
        <taxon>Archaea</taxon>
        <taxon>Methanobacteriati</taxon>
        <taxon>Methanobacteriota</taxon>
        <taxon>Stenosarchaea group</taxon>
        <taxon>Halobacteria</taxon>
        <taxon>Halobacteriales</taxon>
        <taxon>Haloferacaceae</taxon>
        <taxon>Haloquadratum</taxon>
    </lineage>
</organism>
<feature type="region of interest" description="Disordered" evidence="1">
    <location>
        <begin position="166"/>
        <end position="198"/>
    </location>
</feature>
<dbReference type="EMBL" id="KE356560">
    <property type="protein sequence ID" value="ERG92184.1"/>
    <property type="molecule type" value="Genomic_DNA"/>
</dbReference>
<evidence type="ECO:0000313" key="3">
    <source>
        <dbReference type="Proteomes" id="UP000030649"/>
    </source>
</evidence>
<sequence length="230" mass="25634">MVLSEQAKKRLADVVQLQPTKNKELQERWGIDSGSEIHQYLESELGEYYYRDDNSLIRATEEAAELVDVAPGVEGGEDNEGIPSIIRVPELHAHVFTVLAGPDDRSQSVVSVLNDLREEYDIDPSVEDVREALQSLRQKDVVTIVYRTVPTFQLATSRDMIDVEQTQQSDIDTDTDTSTHTHSNSTTETAQTAESNHRSTLNANADADADTTGVHSDTLEQIETEFEDVD</sequence>
<reference evidence="2 3" key="1">
    <citation type="journal article" date="2013" name="PLoS ONE">
        <title>Assembly-driven community genomics of a hypersaline microbial ecosystem.</title>
        <authorList>
            <person name="Podell S."/>
            <person name="Ugalde J.A."/>
            <person name="Narasingarao P."/>
            <person name="Banfield J.F."/>
            <person name="Heidelberg K.B."/>
            <person name="Allen E.E."/>
        </authorList>
    </citation>
    <scope>NUCLEOTIDE SEQUENCE [LARGE SCALE GENOMIC DNA]</scope>
    <source>
        <strain evidence="3">J07HQW1</strain>
    </source>
</reference>
<dbReference type="HOGENOM" id="CLU_104913_0_0_2"/>
<name>U1MQ84_9EURY</name>
<feature type="compositionally biased region" description="Low complexity" evidence="1">
    <location>
        <begin position="166"/>
        <end position="189"/>
    </location>
</feature>
<dbReference type="InterPro" id="IPR043815">
    <property type="entry name" value="DUF5797"/>
</dbReference>
<dbReference type="STRING" id="1238424.J07HQW1_02219"/>
<dbReference type="Pfam" id="PF19110">
    <property type="entry name" value="DUF5797"/>
    <property type="match status" value="1"/>
</dbReference>